<dbReference type="PANTHER" id="PTHR31218">
    <property type="entry name" value="WAT1-RELATED PROTEIN"/>
    <property type="match status" value="1"/>
</dbReference>
<dbReference type="PROSITE" id="PS00529">
    <property type="entry name" value="RIBOSOMAL_S24E"/>
    <property type="match status" value="1"/>
</dbReference>
<keyword evidence="8" id="KW-0687">Ribonucleoprotein</keyword>
<gene>
    <name evidence="12" type="ORF">HRI_002167600</name>
</gene>
<comment type="similarity">
    <text evidence="3">Belongs to the eukaryotic ribosomal protein eS24 family.</text>
</comment>
<dbReference type="Pfam" id="PF01282">
    <property type="entry name" value="Ribosomal_S24e"/>
    <property type="match status" value="1"/>
</dbReference>
<dbReference type="InterPro" id="IPR030184">
    <property type="entry name" value="WAT1-related"/>
</dbReference>
<keyword evidence="6 10" id="KW-1133">Transmembrane helix</keyword>
<feature type="transmembrane region" description="Helical" evidence="10">
    <location>
        <begin position="45"/>
        <end position="66"/>
    </location>
</feature>
<evidence type="ECO:0000256" key="7">
    <source>
        <dbReference type="ARBA" id="ARBA00023136"/>
    </source>
</evidence>
<comment type="similarity">
    <text evidence="2">Belongs to the drug/metabolite transporter (DMT) superfamily. Plant drug/metabolite exporter (P-DME) (TC 2.A.7.4) family.</text>
</comment>
<feature type="transmembrane region" description="Helical" evidence="10">
    <location>
        <begin position="106"/>
        <end position="127"/>
    </location>
</feature>
<dbReference type="OrthoDB" id="1728340at2759"/>
<evidence type="ECO:0000259" key="11">
    <source>
        <dbReference type="Pfam" id="PF00892"/>
    </source>
</evidence>
<feature type="transmembrane region" description="Helical" evidence="10">
    <location>
        <begin position="222"/>
        <end position="243"/>
    </location>
</feature>
<dbReference type="InterPro" id="IPR000620">
    <property type="entry name" value="EamA_dom"/>
</dbReference>
<dbReference type="GO" id="GO:0003729">
    <property type="term" value="F:mRNA binding"/>
    <property type="evidence" value="ECO:0007669"/>
    <property type="project" value="UniProtKB-ARBA"/>
</dbReference>
<feature type="transmembrane region" description="Helical" evidence="10">
    <location>
        <begin position="287"/>
        <end position="306"/>
    </location>
</feature>
<evidence type="ECO:0000256" key="3">
    <source>
        <dbReference type="ARBA" id="ARBA00009680"/>
    </source>
</evidence>
<feature type="region of interest" description="Disordered" evidence="9">
    <location>
        <begin position="500"/>
        <end position="532"/>
    </location>
</feature>
<feature type="domain" description="EamA" evidence="11">
    <location>
        <begin position="17"/>
        <end position="157"/>
    </location>
</feature>
<feature type="transmembrane region" description="Helical" evidence="10">
    <location>
        <begin position="312"/>
        <end position="331"/>
    </location>
</feature>
<evidence type="ECO:0000256" key="2">
    <source>
        <dbReference type="ARBA" id="ARBA00007635"/>
    </source>
</evidence>
<evidence type="ECO:0000256" key="9">
    <source>
        <dbReference type="SAM" id="MobiDB-lite"/>
    </source>
</evidence>
<keyword evidence="13" id="KW-1185">Reference proteome</keyword>
<evidence type="ECO:0000256" key="4">
    <source>
        <dbReference type="ARBA" id="ARBA00022692"/>
    </source>
</evidence>
<dbReference type="SUPFAM" id="SSF103481">
    <property type="entry name" value="Multidrug resistance efflux transporter EmrE"/>
    <property type="match status" value="2"/>
</dbReference>
<evidence type="ECO:0000256" key="10">
    <source>
        <dbReference type="SAM" id="Phobius"/>
    </source>
</evidence>
<accession>A0A9W7HWM2</accession>
<evidence type="ECO:0000256" key="5">
    <source>
        <dbReference type="ARBA" id="ARBA00022980"/>
    </source>
</evidence>
<evidence type="ECO:0000256" key="6">
    <source>
        <dbReference type="ARBA" id="ARBA00022989"/>
    </source>
</evidence>
<feature type="transmembrane region" description="Helical" evidence="10">
    <location>
        <begin position="78"/>
        <end position="100"/>
    </location>
</feature>
<comment type="subcellular location">
    <subcellularLocation>
        <location evidence="1">Membrane</location>
        <topology evidence="1">Multi-pass membrane protein</topology>
    </subcellularLocation>
</comment>
<feature type="transmembrane region" description="Helical" evidence="10">
    <location>
        <begin position="190"/>
        <end position="210"/>
    </location>
</feature>
<feature type="transmembrane region" description="Helical" evidence="10">
    <location>
        <begin position="255"/>
        <end position="275"/>
    </location>
</feature>
<feature type="domain" description="EamA" evidence="11">
    <location>
        <begin position="192"/>
        <end position="331"/>
    </location>
</feature>
<feature type="transmembrane region" description="Helical" evidence="10">
    <location>
        <begin position="139"/>
        <end position="159"/>
    </location>
</feature>
<evidence type="ECO:0000313" key="12">
    <source>
        <dbReference type="EMBL" id="GMI84984.1"/>
    </source>
</evidence>
<keyword evidence="7 10" id="KW-0472">Membrane</keyword>
<dbReference type="AlphaFoldDB" id="A0A9W7HWM2"/>
<dbReference type="InterPro" id="IPR012678">
    <property type="entry name" value="Ribosomal_uL23/eL15/eS24_sf"/>
</dbReference>
<dbReference type="GO" id="GO:0006412">
    <property type="term" value="P:translation"/>
    <property type="evidence" value="ECO:0007669"/>
    <property type="project" value="InterPro"/>
</dbReference>
<dbReference type="SUPFAM" id="SSF54189">
    <property type="entry name" value="Ribosomal proteins S24e, L23 and L15e"/>
    <property type="match status" value="1"/>
</dbReference>
<reference evidence="12" key="1">
    <citation type="submission" date="2023-05" db="EMBL/GenBank/DDBJ databases">
        <title>Genome and transcriptome analyses reveal genes involved in the formation of fine ridges on petal epidermal cells in Hibiscus trionum.</title>
        <authorList>
            <person name="Koshimizu S."/>
            <person name="Masuda S."/>
            <person name="Ishii T."/>
            <person name="Shirasu K."/>
            <person name="Hoshino A."/>
            <person name="Arita M."/>
        </authorList>
    </citation>
    <scope>NUCLEOTIDE SEQUENCE</scope>
    <source>
        <strain evidence="12">Hamamatsu line</strain>
    </source>
</reference>
<protein>
    <recommendedName>
        <fullName evidence="11">EamA domain-containing protein</fullName>
    </recommendedName>
</protein>
<dbReference type="InterPro" id="IPR053709">
    <property type="entry name" value="eRP_eS24_sf"/>
</dbReference>
<dbReference type="GO" id="GO:1990904">
    <property type="term" value="C:ribonucleoprotein complex"/>
    <property type="evidence" value="ECO:0007669"/>
    <property type="project" value="UniProtKB-KW"/>
</dbReference>
<proteinExistence type="inferred from homology"/>
<dbReference type="GO" id="GO:0003735">
    <property type="term" value="F:structural constituent of ribosome"/>
    <property type="evidence" value="ECO:0007669"/>
    <property type="project" value="InterPro"/>
</dbReference>
<comment type="caution">
    <text evidence="12">The sequence shown here is derived from an EMBL/GenBank/DDBJ whole genome shotgun (WGS) entry which is preliminary data.</text>
</comment>
<evidence type="ECO:0000256" key="1">
    <source>
        <dbReference type="ARBA" id="ARBA00004141"/>
    </source>
</evidence>
<dbReference type="GO" id="GO:0016020">
    <property type="term" value="C:membrane"/>
    <property type="evidence" value="ECO:0007669"/>
    <property type="project" value="UniProtKB-SubCell"/>
</dbReference>
<dbReference type="InterPro" id="IPR001976">
    <property type="entry name" value="Ribosomal_eS24"/>
</dbReference>
<dbReference type="FunFam" id="3.30.70.3370:FF:000001">
    <property type="entry name" value="40S ribosomal protein S24"/>
    <property type="match status" value="1"/>
</dbReference>
<dbReference type="HAMAP" id="MF_00545">
    <property type="entry name" value="Ribosomal_eS24"/>
    <property type="match status" value="1"/>
</dbReference>
<dbReference type="GO" id="GO:0005840">
    <property type="term" value="C:ribosome"/>
    <property type="evidence" value="ECO:0007669"/>
    <property type="project" value="UniProtKB-KW"/>
</dbReference>
<evidence type="ECO:0000256" key="8">
    <source>
        <dbReference type="ARBA" id="ARBA00023274"/>
    </source>
</evidence>
<dbReference type="InterPro" id="IPR037185">
    <property type="entry name" value="EmrE-like"/>
</dbReference>
<organism evidence="12 13">
    <name type="scientific">Hibiscus trionum</name>
    <name type="common">Flower of an hour</name>
    <dbReference type="NCBI Taxonomy" id="183268"/>
    <lineage>
        <taxon>Eukaryota</taxon>
        <taxon>Viridiplantae</taxon>
        <taxon>Streptophyta</taxon>
        <taxon>Embryophyta</taxon>
        <taxon>Tracheophyta</taxon>
        <taxon>Spermatophyta</taxon>
        <taxon>Magnoliopsida</taxon>
        <taxon>eudicotyledons</taxon>
        <taxon>Gunneridae</taxon>
        <taxon>Pentapetalae</taxon>
        <taxon>rosids</taxon>
        <taxon>malvids</taxon>
        <taxon>Malvales</taxon>
        <taxon>Malvaceae</taxon>
        <taxon>Malvoideae</taxon>
        <taxon>Hibiscus</taxon>
    </lineage>
</organism>
<keyword evidence="4 10" id="KW-0812">Transmembrane</keyword>
<dbReference type="InterPro" id="IPR018098">
    <property type="entry name" value="Ribosomal_eS24_CS"/>
</dbReference>
<dbReference type="Proteomes" id="UP001165190">
    <property type="component" value="Unassembled WGS sequence"/>
</dbReference>
<dbReference type="Pfam" id="PF00892">
    <property type="entry name" value="EamA"/>
    <property type="match status" value="2"/>
</dbReference>
<evidence type="ECO:0000313" key="13">
    <source>
        <dbReference type="Proteomes" id="UP001165190"/>
    </source>
</evidence>
<dbReference type="EMBL" id="BSYR01000020">
    <property type="protein sequence ID" value="GMI84984.1"/>
    <property type="molecule type" value="Genomic_DNA"/>
</dbReference>
<sequence>MEKMRYCDNFFQSSKPYFAMISLQFGYAGMNVITKVSLNRGMSHYVLVVYRHAFATAAIAPFAFIFERRGQPKITFSLFMQIFILALLGPVIDQNLYYAGLKYTSPTFSCAMSNVLPAMTFIMAAICRMEKIDVKNVRCQAKILGTTVTVAGAMLMTLYKGPILDLFWIKNNVHTSQTQSDVTDSTYKDWLKGSLLLLIATFAWASLFVLQAKALKTYKDHQLSLTSLVCFVGTLQAIAVTFVMEHKAAVWQIGWDMNLLAAAYAGIVTSSISYYVQGLVIKKRGPVFATAFSPLMMIIVAIMGSFILAEKIFLGGVIGSILIVMGLYSVLWGKHREEEGEEDEIPEAVKSNSNQVIEANKSLPVVAISITIPKQMPESHQFGILQSCSRKKIDICFAMADKAVTIRTRKFMTNRLLSRKQFIIDVLHPGRPNVSKAELKEKLSRMYEVKDPNSIFVFKFRTHFGGGKSTGFGLIYDSVENAKKYEPKYRLIRNGLDTKVEKSRKQMKERKNRAKKIRGVKKTKAGEAAKKK</sequence>
<feature type="transmembrane region" description="Helical" evidence="10">
    <location>
        <begin position="16"/>
        <end position="33"/>
    </location>
</feature>
<feature type="compositionally biased region" description="Basic residues" evidence="9">
    <location>
        <begin position="507"/>
        <end position="523"/>
    </location>
</feature>
<name>A0A9W7HWM2_HIBTR</name>
<keyword evidence="5" id="KW-0689">Ribosomal protein</keyword>
<dbReference type="Gene3D" id="3.30.70.3370">
    <property type="match status" value="1"/>
</dbReference>
<dbReference type="GO" id="GO:0022857">
    <property type="term" value="F:transmembrane transporter activity"/>
    <property type="evidence" value="ECO:0007669"/>
    <property type="project" value="InterPro"/>
</dbReference>